<gene>
    <name evidence="2" type="ORF">AMD00_14295</name>
</gene>
<evidence type="ECO:0000256" key="1">
    <source>
        <dbReference type="SAM" id="MobiDB-lite"/>
    </source>
</evidence>
<dbReference type="Pfam" id="PF01391">
    <property type="entry name" value="Collagen"/>
    <property type="match status" value="1"/>
</dbReference>
<keyword evidence="3" id="KW-1185">Reference proteome</keyword>
<dbReference type="PANTHER" id="PTHR24637">
    <property type="entry name" value="COLLAGEN"/>
    <property type="match status" value="1"/>
</dbReference>
<dbReference type="InterPro" id="IPR021210">
    <property type="entry name" value="Exosporium_BclB"/>
</dbReference>
<dbReference type="STRING" id="263475.AMD00_14295"/>
<name>A0A0M0LGV9_9BACL</name>
<comment type="caution">
    <text evidence="2">The sequence shown here is derived from an EMBL/GenBank/DDBJ whole genome shotgun (WGS) entry which is preliminary data.</text>
</comment>
<organism evidence="2 3">
    <name type="scientific">Viridibacillus arvi</name>
    <dbReference type="NCBI Taxonomy" id="263475"/>
    <lineage>
        <taxon>Bacteria</taxon>
        <taxon>Bacillati</taxon>
        <taxon>Bacillota</taxon>
        <taxon>Bacilli</taxon>
        <taxon>Bacillales</taxon>
        <taxon>Caryophanaceae</taxon>
        <taxon>Viridibacillus</taxon>
    </lineage>
</organism>
<dbReference type="PANTHER" id="PTHR24637:SF421">
    <property type="entry name" value="CUTICLE COLLAGEN DPY-2"/>
    <property type="match status" value="1"/>
</dbReference>
<evidence type="ECO:0000313" key="3">
    <source>
        <dbReference type="Proteomes" id="UP000036867"/>
    </source>
</evidence>
<evidence type="ECO:0000313" key="2">
    <source>
        <dbReference type="EMBL" id="KOO50142.1"/>
    </source>
</evidence>
<dbReference type="AlphaFoldDB" id="A0A0M0LGV9"/>
<accession>A0A0M0LGV9</accession>
<dbReference type="NCBIfam" id="TIGR03721">
    <property type="entry name" value="exospore_TM"/>
    <property type="match status" value="1"/>
</dbReference>
<evidence type="ECO:0008006" key="4">
    <source>
        <dbReference type="Google" id="ProtNLM"/>
    </source>
</evidence>
<protein>
    <recommendedName>
        <fullName evidence="4">BclB domain-containing protein</fullName>
    </recommendedName>
</protein>
<feature type="region of interest" description="Disordered" evidence="1">
    <location>
        <begin position="19"/>
        <end position="120"/>
    </location>
</feature>
<dbReference type="InterPro" id="IPR008160">
    <property type="entry name" value="Collagen"/>
</dbReference>
<dbReference type="PATRIC" id="fig|263475.3.peg.4124"/>
<feature type="compositionally biased region" description="Basic and acidic residues" evidence="1">
    <location>
        <begin position="56"/>
        <end position="68"/>
    </location>
</feature>
<dbReference type="Proteomes" id="UP000036867">
    <property type="component" value="Unassembled WGS sequence"/>
</dbReference>
<reference evidence="3" key="1">
    <citation type="submission" date="2015-08" db="EMBL/GenBank/DDBJ databases">
        <title>Fjat-10028 dsm 16317.</title>
        <authorList>
            <person name="Liu B."/>
            <person name="Wang J."/>
            <person name="Zhu Y."/>
            <person name="Liu G."/>
            <person name="Chen Q."/>
            <person name="Chen Z."/>
            <person name="Lan J."/>
            <person name="Che J."/>
            <person name="Ge C."/>
            <person name="Shi H."/>
            <person name="Pan Z."/>
            <person name="Liu X."/>
        </authorList>
    </citation>
    <scope>NUCLEOTIDE SEQUENCE [LARGE SCALE GENOMIC DNA]</scope>
    <source>
        <strain evidence="3">DSM 16317</strain>
    </source>
</reference>
<proteinExistence type="predicted"/>
<sequence length="288" mass="28917">MKRCSKCSKYICTCNNDPARGPRGYKGTIGPVGPPGPPGPKGERGPRGFMGLPGADGERGPRGADGERGPAGADGERGPAGADGERGPAGADGEQGLRGLRGFPGVSGPPGPAGSTGPGSIIPFASGIPVKLTTVDGDVGTTCLIGFGNSASNVMLDGTKINLTGSAGALLNFAFSIPRDGKITSMDAFFSTSEALSLVNSTITITAQLYQSTTPNNLFTPVPDAIVILSPKLSDNLPLGYVSHGITTGLNIKVTAQTRLLMVFSAAATGHSLDNMVAGYASAGLSIS</sequence>
<dbReference type="EMBL" id="LILB01000005">
    <property type="protein sequence ID" value="KOO50142.1"/>
    <property type="molecule type" value="Genomic_DNA"/>
</dbReference>